<evidence type="ECO:0000313" key="1">
    <source>
        <dbReference type="EMBL" id="GFC87130.1"/>
    </source>
</evidence>
<dbReference type="EMBL" id="BKCJ011108749">
    <property type="protein sequence ID" value="GFC87130.1"/>
    <property type="molecule type" value="Genomic_DNA"/>
</dbReference>
<sequence>MAGRNRRKPYLTTGVGLLSLAQERALLGTERRADTGRGQPDFFGSRRAPLAPSRAYVYGGRAGTQPGAPLL</sequence>
<organism evidence="1">
    <name type="scientific">Tanacetum cinerariifolium</name>
    <name type="common">Dalmatian daisy</name>
    <name type="synonym">Chrysanthemum cinerariifolium</name>
    <dbReference type="NCBI Taxonomy" id="118510"/>
    <lineage>
        <taxon>Eukaryota</taxon>
        <taxon>Viridiplantae</taxon>
        <taxon>Streptophyta</taxon>
        <taxon>Embryophyta</taxon>
        <taxon>Tracheophyta</taxon>
        <taxon>Spermatophyta</taxon>
        <taxon>Magnoliopsida</taxon>
        <taxon>eudicotyledons</taxon>
        <taxon>Gunneridae</taxon>
        <taxon>Pentapetalae</taxon>
        <taxon>asterids</taxon>
        <taxon>campanulids</taxon>
        <taxon>Asterales</taxon>
        <taxon>Asteraceae</taxon>
        <taxon>Asteroideae</taxon>
        <taxon>Anthemideae</taxon>
        <taxon>Anthemidinae</taxon>
        <taxon>Tanacetum</taxon>
    </lineage>
</organism>
<proteinExistence type="predicted"/>
<name>A0A699RKZ7_TANCI</name>
<comment type="caution">
    <text evidence="1">The sequence shown here is derived from an EMBL/GenBank/DDBJ whole genome shotgun (WGS) entry which is preliminary data.</text>
</comment>
<protein>
    <submittedName>
        <fullName evidence="1">Uncharacterized protein</fullName>
    </submittedName>
</protein>
<accession>A0A699RKZ7</accession>
<gene>
    <name evidence="1" type="ORF">Tci_859100</name>
</gene>
<reference evidence="1" key="1">
    <citation type="journal article" date="2019" name="Sci. Rep.">
        <title>Draft genome of Tanacetum cinerariifolium, the natural source of mosquito coil.</title>
        <authorList>
            <person name="Yamashiro T."/>
            <person name="Shiraishi A."/>
            <person name="Satake H."/>
            <person name="Nakayama K."/>
        </authorList>
    </citation>
    <scope>NUCLEOTIDE SEQUENCE</scope>
</reference>
<dbReference type="AlphaFoldDB" id="A0A699RKZ7"/>